<sequence length="80" mass="9597">MRQFKIYNKQEKEITKIICNQCGKEIEVVNGIAKEEVLTVEKQWGYFSDKDTEFHQFDMCEQCYDKLISSFRIPVEIRPE</sequence>
<dbReference type="Proteomes" id="UP001299546">
    <property type="component" value="Unassembled WGS sequence"/>
</dbReference>
<comment type="caution">
    <text evidence="1">The sequence shown here is derived from an EMBL/GenBank/DDBJ whole genome shotgun (WGS) entry which is preliminary data.</text>
</comment>
<proteinExistence type="predicted"/>
<gene>
    <name evidence="1" type="ORF">LIZ65_19885</name>
</gene>
<accession>A0ABS8DMF5</accession>
<evidence type="ECO:0000313" key="1">
    <source>
        <dbReference type="EMBL" id="MCB7389547.1"/>
    </source>
</evidence>
<dbReference type="EMBL" id="JAJCIS010000031">
    <property type="protein sequence ID" value="MCB7389547.1"/>
    <property type="molecule type" value="Genomic_DNA"/>
</dbReference>
<reference evidence="1 2" key="1">
    <citation type="submission" date="2021-10" db="EMBL/GenBank/DDBJ databases">
        <title>Collection of gut derived symbiotic bacterial strains cultured from healthy donors.</title>
        <authorList>
            <person name="Lin H."/>
            <person name="Littmann E."/>
            <person name="Kohout C."/>
            <person name="Pamer E.G."/>
        </authorList>
    </citation>
    <scope>NUCLEOTIDE SEQUENCE [LARGE SCALE GENOMIC DNA]</scope>
    <source>
        <strain evidence="1 2">DFI.1.165</strain>
    </source>
</reference>
<evidence type="ECO:0008006" key="3">
    <source>
        <dbReference type="Google" id="ProtNLM"/>
    </source>
</evidence>
<organism evidence="1 2">
    <name type="scientific">Bariatricus massiliensis</name>
    <dbReference type="NCBI Taxonomy" id="1745713"/>
    <lineage>
        <taxon>Bacteria</taxon>
        <taxon>Bacillati</taxon>
        <taxon>Bacillota</taxon>
        <taxon>Clostridia</taxon>
        <taxon>Lachnospirales</taxon>
        <taxon>Lachnospiraceae</taxon>
        <taxon>Bariatricus</taxon>
    </lineage>
</organism>
<protein>
    <recommendedName>
        <fullName evidence="3">Ribosomal-protein-alanine N-acetyltransferase</fullName>
    </recommendedName>
</protein>
<name>A0ABS8DMF5_9FIRM</name>
<evidence type="ECO:0000313" key="2">
    <source>
        <dbReference type="Proteomes" id="UP001299546"/>
    </source>
</evidence>
<dbReference type="RefSeq" id="WP_066732840.1">
    <property type="nucleotide sequence ID" value="NZ_JAJCIQ010000029.1"/>
</dbReference>
<keyword evidence="2" id="KW-1185">Reference proteome</keyword>